<evidence type="ECO:0000313" key="4">
    <source>
        <dbReference type="Proteomes" id="UP001172681"/>
    </source>
</evidence>
<accession>A0AA38Y7P1</accession>
<feature type="compositionally biased region" description="Acidic residues" evidence="1">
    <location>
        <begin position="274"/>
        <end position="290"/>
    </location>
</feature>
<keyword evidence="2" id="KW-0732">Signal</keyword>
<name>A0AA38Y7P1_9EURO</name>
<feature type="signal peptide" evidence="2">
    <location>
        <begin position="1"/>
        <end position="21"/>
    </location>
</feature>
<evidence type="ECO:0000256" key="2">
    <source>
        <dbReference type="SAM" id="SignalP"/>
    </source>
</evidence>
<proteinExistence type="predicted"/>
<dbReference type="EMBL" id="JAPDRN010000023">
    <property type="protein sequence ID" value="KAJ9638043.1"/>
    <property type="molecule type" value="Genomic_DNA"/>
</dbReference>
<organism evidence="3 4">
    <name type="scientific">Knufia peltigerae</name>
    <dbReference type="NCBI Taxonomy" id="1002370"/>
    <lineage>
        <taxon>Eukaryota</taxon>
        <taxon>Fungi</taxon>
        <taxon>Dikarya</taxon>
        <taxon>Ascomycota</taxon>
        <taxon>Pezizomycotina</taxon>
        <taxon>Eurotiomycetes</taxon>
        <taxon>Chaetothyriomycetidae</taxon>
        <taxon>Chaetothyriales</taxon>
        <taxon>Trichomeriaceae</taxon>
        <taxon>Knufia</taxon>
    </lineage>
</organism>
<gene>
    <name evidence="3" type="ORF">H2204_004634</name>
</gene>
<comment type="caution">
    <text evidence="3">The sequence shown here is derived from an EMBL/GenBank/DDBJ whole genome shotgun (WGS) entry which is preliminary data.</text>
</comment>
<feature type="region of interest" description="Disordered" evidence="1">
    <location>
        <begin position="270"/>
        <end position="291"/>
    </location>
</feature>
<sequence>MLFTSTLIILLTGLSVVVVSATNSDQIPLGENESHHGKKRYNVTLNFDDIETNSSGIGFDPWVGDPNEALEYNGVYFQSFKVVNVAKALPDLPDPSDLLCASSAPNALFSSRKPGYPWPRLSLHNLGRRRYDPDDTHNRTFDMRTVTLRPTGNVSVEGHDVFVGVQLNLMKLPTSKESSGFPSLFRGSPDIPQGSNVWRAALLLFGGGPMQSFKVDFQRFAKIIPGFGTGVDTFEVVADFYIWDDEKEFWRLQGDWEVCVDDVELEMVKGGQDHDEENAGQQSDEDDDDDKLLFLTVNDDGDGDVVVGDQVLGRQLWEQLQNQKTGGK</sequence>
<evidence type="ECO:0008006" key="5">
    <source>
        <dbReference type="Google" id="ProtNLM"/>
    </source>
</evidence>
<evidence type="ECO:0000313" key="3">
    <source>
        <dbReference type="EMBL" id="KAJ9638043.1"/>
    </source>
</evidence>
<dbReference type="Proteomes" id="UP001172681">
    <property type="component" value="Unassembled WGS sequence"/>
</dbReference>
<feature type="chain" id="PRO_5041350402" description="Lectin" evidence="2">
    <location>
        <begin position="22"/>
        <end position="328"/>
    </location>
</feature>
<reference evidence="3" key="1">
    <citation type="submission" date="2022-10" db="EMBL/GenBank/DDBJ databases">
        <title>Culturing micro-colonial fungi from biological soil crusts in the Mojave desert and describing Neophaeococcomyces mojavensis, and introducing the new genera and species Taxawa tesnikishii.</title>
        <authorList>
            <person name="Kurbessoian T."/>
            <person name="Stajich J.E."/>
        </authorList>
    </citation>
    <scope>NUCLEOTIDE SEQUENCE</scope>
    <source>
        <strain evidence="3">TK_35</strain>
    </source>
</reference>
<dbReference type="AlphaFoldDB" id="A0AA38Y7P1"/>
<keyword evidence="4" id="KW-1185">Reference proteome</keyword>
<protein>
    <recommendedName>
        <fullName evidence="5">Lectin</fullName>
    </recommendedName>
</protein>
<evidence type="ECO:0000256" key="1">
    <source>
        <dbReference type="SAM" id="MobiDB-lite"/>
    </source>
</evidence>